<dbReference type="InterPro" id="IPR036259">
    <property type="entry name" value="MFS_trans_sf"/>
</dbReference>
<keyword evidence="1" id="KW-0472">Membrane</keyword>
<proteinExistence type="predicted"/>
<evidence type="ECO:0000256" key="1">
    <source>
        <dbReference type="SAM" id="Phobius"/>
    </source>
</evidence>
<name>A0A376ML11_ECOLX</name>
<dbReference type="SUPFAM" id="SSF103473">
    <property type="entry name" value="MFS general substrate transporter"/>
    <property type="match status" value="1"/>
</dbReference>
<evidence type="ECO:0000313" key="2">
    <source>
        <dbReference type="EMBL" id="STG51027.1"/>
    </source>
</evidence>
<protein>
    <submittedName>
        <fullName evidence="2">Transporter</fullName>
    </submittedName>
</protein>
<accession>A0A376ML11</accession>
<keyword evidence="1" id="KW-1133">Transmembrane helix</keyword>
<keyword evidence="1" id="KW-0812">Transmembrane</keyword>
<sequence length="55" mass="5842">MASGILLGLGFFLTAHSDNLMMLWLSAGVLVGLADGAGYLLTLSNCVKWFPEVKV</sequence>
<feature type="transmembrane region" description="Helical" evidence="1">
    <location>
        <begin position="27"/>
        <end position="47"/>
    </location>
</feature>
<dbReference type="Proteomes" id="UP000254817">
    <property type="component" value="Unassembled WGS sequence"/>
</dbReference>
<organism evidence="2 3">
    <name type="scientific">Escherichia coli</name>
    <dbReference type="NCBI Taxonomy" id="562"/>
    <lineage>
        <taxon>Bacteria</taxon>
        <taxon>Pseudomonadati</taxon>
        <taxon>Pseudomonadota</taxon>
        <taxon>Gammaproteobacteria</taxon>
        <taxon>Enterobacterales</taxon>
        <taxon>Enterobacteriaceae</taxon>
        <taxon>Escherichia</taxon>
    </lineage>
</organism>
<dbReference type="EMBL" id="UGAW01000001">
    <property type="protein sequence ID" value="STG51027.1"/>
    <property type="molecule type" value="Genomic_DNA"/>
</dbReference>
<gene>
    <name evidence="2" type="primary">yhjX_2</name>
    <name evidence="2" type="ORF">NCTC11112_01457</name>
</gene>
<reference evidence="2 3" key="1">
    <citation type="submission" date="2018-06" db="EMBL/GenBank/DDBJ databases">
        <authorList>
            <consortium name="Pathogen Informatics"/>
            <person name="Doyle S."/>
        </authorList>
    </citation>
    <scope>NUCLEOTIDE SEQUENCE [LARGE SCALE GENOMIC DNA]</scope>
    <source>
        <strain evidence="2 3">NCTC11112</strain>
    </source>
</reference>
<evidence type="ECO:0000313" key="3">
    <source>
        <dbReference type="Proteomes" id="UP000254817"/>
    </source>
</evidence>
<dbReference type="AlphaFoldDB" id="A0A376ML11"/>